<feature type="region of interest" description="Disordered" evidence="1">
    <location>
        <begin position="99"/>
        <end position="159"/>
    </location>
</feature>
<evidence type="ECO:0000256" key="2">
    <source>
        <dbReference type="SAM" id="SignalP"/>
    </source>
</evidence>
<dbReference type="AlphaFoldDB" id="A0AAJ2NN82"/>
<reference evidence="3" key="1">
    <citation type="submission" date="2023-10" db="EMBL/GenBank/DDBJ databases">
        <title>Screening of Alkalihalophilus pseudofirmusBZ-TG-HK211 and Its Alleviation of Salt Stress on Rapeseed Growth.</title>
        <authorList>
            <person name="Zhao B."/>
            <person name="Guo T."/>
        </authorList>
    </citation>
    <scope>NUCLEOTIDE SEQUENCE</scope>
    <source>
        <strain evidence="3">BZ-TG-HK211</strain>
    </source>
</reference>
<feature type="chain" id="PRO_5042526413" evidence="2">
    <location>
        <begin position="28"/>
        <end position="159"/>
    </location>
</feature>
<accession>A0AAJ2NN82</accession>
<feature type="compositionally biased region" description="Gly residues" evidence="1">
    <location>
        <begin position="150"/>
        <end position="159"/>
    </location>
</feature>
<proteinExistence type="predicted"/>
<evidence type="ECO:0000256" key="1">
    <source>
        <dbReference type="SAM" id="MobiDB-lite"/>
    </source>
</evidence>
<evidence type="ECO:0000313" key="4">
    <source>
        <dbReference type="Proteomes" id="UP001285636"/>
    </source>
</evidence>
<sequence>MNKPKTDRLLKGIIGTSFALASLSACYSPNTEDLVNIPQTSPEEPPPSPEETGCEVWTWDAEAEAYQCAEEGSEHHGHYYAGGSWFPTFAAFMAGRALGSAGSSPVTNQRQDGSTSTNSQTNQQSNQNQQTNQQNQSQQNNNQTTNSRSGMGGGGFFGG</sequence>
<dbReference type="Proteomes" id="UP001285636">
    <property type="component" value="Unassembled WGS sequence"/>
</dbReference>
<keyword evidence="2" id="KW-0732">Signal</keyword>
<feature type="compositionally biased region" description="Low complexity" evidence="1">
    <location>
        <begin position="114"/>
        <end position="147"/>
    </location>
</feature>
<gene>
    <name evidence="3" type="ORF">RYX45_09790</name>
</gene>
<name>A0AAJ2NN82_ALKPS</name>
<feature type="signal peptide" evidence="2">
    <location>
        <begin position="1"/>
        <end position="27"/>
    </location>
</feature>
<dbReference type="PROSITE" id="PS51257">
    <property type="entry name" value="PROKAR_LIPOPROTEIN"/>
    <property type="match status" value="1"/>
</dbReference>
<organism evidence="3 4">
    <name type="scientific">Alkalihalophilus pseudofirmus</name>
    <name type="common">Bacillus pseudofirmus</name>
    <dbReference type="NCBI Taxonomy" id="79885"/>
    <lineage>
        <taxon>Bacteria</taxon>
        <taxon>Bacillati</taxon>
        <taxon>Bacillota</taxon>
        <taxon>Bacilli</taxon>
        <taxon>Bacillales</taxon>
        <taxon>Bacillaceae</taxon>
        <taxon>Alkalihalophilus</taxon>
    </lineage>
</organism>
<evidence type="ECO:0000313" key="3">
    <source>
        <dbReference type="EMBL" id="MDV2885478.1"/>
    </source>
</evidence>
<protein>
    <submittedName>
        <fullName evidence="3">DUF1190 domain-containing protein</fullName>
    </submittedName>
</protein>
<feature type="region of interest" description="Disordered" evidence="1">
    <location>
        <begin position="34"/>
        <end position="53"/>
    </location>
</feature>
<dbReference type="EMBL" id="JAWJAY010000001">
    <property type="protein sequence ID" value="MDV2885478.1"/>
    <property type="molecule type" value="Genomic_DNA"/>
</dbReference>
<dbReference type="Pfam" id="PF06693">
    <property type="entry name" value="DUF1190"/>
    <property type="match status" value="1"/>
</dbReference>
<dbReference type="RefSeq" id="WP_012959598.1">
    <property type="nucleotide sequence ID" value="NZ_CP117835.1"/>
</dbReference>
<comment type="caution">
    <text evidence="3">The sequence shown here is derived from an EMBL/GenBank/DDBJ whole genome shotgun (WGS) entry which is preliminary data.</text>
</comment>
<dbReference type="InterPro" id="IPR009576">
    <property type="entry name" value="Biofilm_formation_YgiB"/>
</dbReference>
<feature type="compositionally biased region" description="Polar residues" evidence="1">
    <location>
        <begin position="101"/>
        <end position="113"/>
    </location>
</feature>